<feature type="region of interest" description="Disordered" evidence="1">
    <location>
        <begin position="83"/>
        <end position="104"/>
    </location>
</feature>
<evidence type="ECO:0000256" key="1">
    <source>
        <dbReference type="SAM" id="MobiDB-lite"/>
    </source>
</evidence>
<dbReference type="Proteomes" id="UP000694906">
    <property type="component" value="Unplaced"/>
</dbReference>
<evidence type="ECO:0000313" key="3">
    <source>
        <dbReference type="RefSeq" id="XP_004874331.1"/>
    </source>
</evidence>
<name>A0AAX6QIU0_HETGA</name>
<proteinExistence type="predicted"/>
<feature type="region of interest" description="Disordered" evidence="1">
    <location>
        <begin position="120"/>
        <end position="147"/>
    </location>
</feature>
<keyword evidence="2" id="KW-1185">Reference proteome</keyword>
<protein>
    <submittedName>
        <fullName evidence="3">Uncharacterized protein LOC101721384</fullName>
    </submittedName>
</protein>
<sequence>MRTQQWLPAHGPERAQLCPSSWTLSFETFPWQWMEALEAGAPARGRWAQAGQVQPRASQPLGCGSAFCARRAGRRCTAVWDRREPTHFPARQPRGPAPKADGRGHARAEARAVLGALGAWGDSRRGSQPSSRWTPSRPGQGERLGVTGVTCTPKSHRRKMELGVEPCTQPVHPQKGFREFPKDNSRLMAAGSGTEILGFVFIHAPLHCVMC</sequence>
<dbReference type="KEGG" id="hgl:101721384"/>
<reference evidence="3" key="1">
    <citation type="submission" date="2025-08" db="UniProtKB">
        <authorList>
            <consortium name="RefSeq"/>
        </authorList>
    </citation>
    <scope>IDENTIFICATION</scope>
</reference>
<dbReference type="AlphaFoldDB" id="A0AAX6QIU0"/>
<evidence type="ECO:0000313" key="2">
    <source>
        <dbReference type="Proteomes" id="UP000694906"/>
    </source>
</evidence>
<accession>A0AAX6QIU0</accession>
<dbReference type="GeneID" id="101721384"/>
<organism evidence="2 3">
    <name type="scientific">Heterocephalus glaber</name>
    <name type="common">Naked mole rat</name>
    <dbReference type="NCBI Taxonomy" id="10181"/>
    <lineage>
        <taxon>Eukaryota</taxon>
        <taxon>Metazoa</taxon>
        <taxon>Chordata</taxon>
        <taxon>Craniata</taxon>
        <taxon>Vertebrata</taxon>
        <taxon>Euteleostomi</taxon>
        <taxon>Mammalia</taxon>
        <taxon>Eutheria</taxon>
        <taxon>Euarchontoglires</taxon>
        <taxon>Glires</taxon>
        <taxon>Rodentia</taxon>
        <taxon>Hystricomorpha</taxon>
        <taxon>Bathyergidae</taxon>
        <taxon>Heterocephalus</taxon>
    </lineage>
</organism>
<gene>
    <name evidence="3" type="primary">LOC101721384</name>
</gene>
<dbReference type="RefSeq" id="XP_004874331.1">
    <property type="nucleotide sequence ID" value="XM_004874274.2"/>
</dbReference>